<evidence type="ECO:0000313" key="1">
    <source>
        <dbReference type="EMBL" id="KAK3726197.1"/>
    </source>
</evidence>
<comment type="caution">
    <text evidence="1">The sequence shown here is derived from an EMBL/GenBank/DDBJ whole genome shotgun (WGS) entry which is preliminary data.</text>
</comment>
<dbReference type="Proteomes" id="UP001283361">
    <property type="component" value="Unassembled WGS sequence"/>
</dbReference>
<reference evidence="1" key="1">
    <citation type="journal article" date="2023" name="G3 (Bethesda)">
        <title>A reference genome for the long-term kleptoplast-retaining sea slug Elysia crispata morphotype clarki.</title>
        <authorList>
            <person name="Eastman K.E."/>
            <person name="Pendleton A.L."/>
            <person name="Shaikh M.A."/>
            <person name="Suttiyut T."/>
            <person name="Ogas R."/>
            <person name="Tomko P."/>
            <person name="Gavelis G."/>
            <person name="Widhalm J.R."/>
            <person name="Wisecaver J.H."/>
        </authorList>
    </citation>
    <scope>NUCLEOTIDE SEQUENCE</scope>
    <source>
        <strain evidence="1">ECLA1</strain>
    </source>
</reference>
<proteinExistence type="predicted"/>
<evidence type="ECO:0000313" key="2">
    <source>
        <dbReference type="Proteomes" id="UP001283361"/>
    </source>
</evidence>
<sequence>MHRKDKGPCKMVSLEGLKKIILPKSGEVEGIVFTLRYILLHLLVAVEQLDFSPRESYSSERHFEPQSIRRKEILLKTRMRPVTPALVVLLLSAAFVAGEESAKSRQRRFIGGILKIAETFKNRISGVAKDVGDAASSALKKGYKFSSKTMENQFDNAEVAFNQVSPLLDFDKALEKMIPLIDHDFTKVICEYSCNGAADKVLGIDTKSDDSSALAEIGCGPLCSGGLAKLRSLAEG</sequence>
<name>A0AAE1CPM5_9GAST</name>
<gene>
    <name evidence="1" type="ORF">RRG08_005851</name>
</gene>
<dbReference type="AlphaFoldDB" id="A0AAE1CPM5"/>
<accession>A0AAE1CPM5</accession>
<organism evidence="1 2">
    <name type="scientific">Elysia crispata</name>
    <name type="common">lettuce slug</name>
    <dbReference type="NCBI Taxonomy" id="231223"/>
    <lineage>
        <taxon>Eukaryota</taxon>
        <taxon>Metazoa</taxon>
        <taxon>Spiralia</taxon>
        <taxon>Lophotrochozoa</taxon>
        <taxon>Mollusca</taxon>
        <taxon>Gastropoda</taxon>
        <taxon>Heterobranchia</taxon>
        <taxon>Euthyneura</taxon>
        <taxon>Panpulmonata</taxon>
        <taxon>Sacoglossa</taxon>
        <taxon>Placobranchoidea</taxon>
        <taxon>Plakobranchidae</taxon>
        <taxon>Elysia</taxon>
    </lineage>
</organism>
<keyword evidence="2" id="KW-1185">Reference proteome</keyword>
<protein>
    <submittedName>
        <fullName evidence="1">Uncharacterized protein</fullName>
    </submittedName>
</protein>
<dbReference type="EMBL" id="JAWDGP010007319">
    <property type="protein sequence ID" value="KAK3726197.1"/>
    <property type="molecule type" value="Genomic_DNA"/>
</dbReference>